<evidence type="ECO:0000313" key="3">
    <source>
        <dbReference type="Proteomes" id="UP000800041"/>
    </source>
</evidence>
<organism evidence="2 3">
    <name type="scientific">Aulographum hederae CBS 113979</name>
    <dbReference type="NCBI Taxonomy" id="1176131"/>
    <lineage>
        <taxon>Eukaryota</taxon>
        <taxon>Fungi</taxon>
        <taxon>Dikarya</taxon>
        <taxon>Ascomycota</taxon>
        <taxon>Pezizomycotina</taxon>
        <taxon>Dothideomycetes</taxon>
        <taxon>Pleosporomycetidae</taxon>
        <taxon>Aulographales</taxon>
        <taxon>Aulographaceae</taxon>
    </lineage>
</organism>
<evidence type="ECO:0000313" key="2">
    <source>
        <dbReference type="EMBL" id="KAF1981489.1"/>
    </source>
</evidence>
<gene>
    <name evidence="2" type="ORF">K402DRAFT_234718</name>
</gene>
<feature type="compositionally biased region" description="Basic and acidic residues" evidence="1">
    <location>
        <begin position="170"/>
        <end position="190"/>
    </location>
</feature>
<name>A0A6G1GL54_9PEZI</name>
<proteinExistence type="predicted"/>
<dbReference type="EMBL" id="ML977198">
    <property type="protein sequence ID" value="KAF1981489.1"/>
    <property type="molecule type" value="Genomic_DNA"/>
</dbReference>
<reference evidence="2" key="1">
    <citation type="journal article" date="2020" name="Stud. Mycol.">
        <title>101 Dothideomycetes genomes: a test case for predicting lifestyles and emergence of pathogens.</title>
        <authorList>
            <person name="Haridas S."/>
            <person name="Albert R."/>
            <person name="Binder M."/>
            <person name="Bloem J."/>
            <person name="Labutti K."/>
            <person name="Salamov A."/>
            <person name="Andreopoulos B."/>
            <person name="Baker S."/>
            <person name="Barry K."/>
            <person name="Bills G."/>
            <person name="Bluhm B."/>
            <person name="Cannon C."/>
            <person name="Castanera R."/>
            <person name="Culley D."/>
            <person name="Daum C."/>
            <person name="Ezra D."/>
            <person name="Gonzalez J."/>
            <person name="Henrissat B."/>
            <person name="Kuo A."/>
            <person name="Liang C."/>
            <person name="Lipzen A."/>
            <person name="Lutzoni F."/>
            <person name="Magnuson J."/>
            <person name="Mondo S."/>
            <person name="Nolan M."/>
            <person name="Ohm R."/>
            <person name="Pangilinan J."/>
            <person name="Park H.-J."/>
            <person name="Ramirez L."/>
            <person name="Alfaro M."/>
            <person name="Sun H."/>
            <person name="Tritt A."/>
            <person name="Yoshinaga Y."/>
            <person name="Zwiers L.-H."/>
            <person name="Turgeon B."/>
            <person name="Goodwin S."/>
            <person name="Spatafora J."/>
            <person name="Crous P."/>
            <person name="Grigoriev I."/>
        </authorList>
    </citation>
    <scope>NUCLEOTIDE SEQUENCE</scope>
    <source>
        <strain evidence="2">CBS 113979</strain>
    </source>
</reference>
<protein>
    <submittedName>
        <fullName evidence="2">Uncharacterized protein</fullName>
    </submittedName>
</protein>
<evidence type="ECO:0000256" key="1">
    <source>
        <dbReference type="SAM" id="MobiDB-lite"/>
    </source>
</evidence>
<sequence>MVCIIETAIYGMRKRREECRTNTGLERVRYVILEQNVQQSGVTQIFSPNGASAVCSLLAAHMQPWLLAGDPSGTRDWEWGWVETLDLFLFFRGCRISDACSTWHGSTSSVVCSREVQKAWLLVGSPLMIDGMAGDGRRRSDLVGQGLNPCCASTSPSRVLAPDLPTSKAAMDRDWGERWESRDSGNDRSNLHHSSQGTSRRVRFLDARRIRL</sequence>
<keyword evidence="3" id="KW-1185">Reference proteome</keyword>
<dbReference type="Proteomes" id="UP000800041">
    <property type="component" value="Unassembled WGS sequence"/>
</dbReference>
<accession>A0A6G1GL54</accession>
<feature type="region of interest" description="Disordered" evidence="1">
    <location>
        <begin position="169"/>
        <end position="198"/>
    </location>
</feature>
<dbReference type="AlphaFoldDB" id="A0A6G1GL54"/>